<evidence type="ECO:0000256" key="5">
    <source>
        <dbReference type="ARBA" id="ARBA00011233"/>
    </source>
</evidence>
<dbReference type="Gene3D" id="3.40.50.1000">
    <property type="entry name" value="HAD superfamily/HAD-like"/>
    <property type="match status" value="1"/>
</dbReference>
<dbReference type="SFLD" id="SFLDG01135">
    <property type="entry name" value="C1.5.6:_HAD__Beta-PGM__Phospha"/>
    <property type="match status" value="1"/>
</dbReference>
<dbReference type="GO" id="GO:0019253">
    <property type="term" value="P:reductive pentose-phosphate cycle"/>
    <property type="evidence" value="ECO:0007669"/>
    <property type="project" value="UniProtKB-KW"/>
</dbReference>
<dbReference type="GO" id="GO:0008967">
    <property type="term" value="F:phosphoglycolate phosphatase activity"/>
    <property type="evidence" value="ECO:0007669"/>
    <property type="project" value="UniProtKB-UniRule"/>
</dbReference>
<dbReference type="NCBIfam" id="TIGR01509">
    <property type="entry name" value="HAD-SF-IA-v3"/>
    <property type="match status" value="1"/>
</dbReference>
<accession>A0A7W8MAF8</accession>
<feature type="binding site" evidence="13">
    <location>
        <position position="31"/>
    </location>
    <ligand>
        <name>Mg(2+)</name>
        <dbReference type="ChEBI" id="CHEBI:18420"/>
    </ligand>
</feature>
<comment type="function">
    <text evidence="12 13">Specifically catalyzes the dephosphorylation of 2-phosphoglycolate. Is involved in the dissimilation of the intracellular 2-phosphoglycolate formed during the DNA repair of 3'-phosphoglycolate ends, a major class of DNA lesions induced by oxidative stress.</text>
</comment>
<dbReference type="GO" id="GO:0006281">
    <property type="term" value="P:DNA repair"/>
    <property type="evidence" value="ECO:0007669"/>
    <property type="project" value="TreeGrafter"/>
</dbReference>
<dbReference type="PANTHER" id="PTHR43434:SF1">
    <property type="entry name" value="PHOSPHOGLYCOLATE PHOSPHATASE"/>
    <property type="match status" value="1"/>
</dbReference>
<dbReference type="SUPFAM" id="SSF56784">
    <property type="entry name" value="HAD-like"/>
    <property type="match status" value="1"/>
</dbReference>
<feature type="active site" description="Nucleophile" evidence="13">
    <location>
        <position position="29"/>
    </location>
</feature>
<dbReference type="Proteomes" id="UP000532440">
    <property type="component" value="Unassembled WGS sequence"/>
</dbReference>
<feature type="binding site" evidence="13">
    <location>
        <position position="192"/>
    </location>
    <ligand>
        <name>Mg(2+)</name>
        <dbReference type="ChEBI" id="CHEBI:18420"/>
    </ligand>
</feature>
<evidence type="ECO:0000256" key="3">
    <source>
        <dbReference type="ARBA" id="ARBA00004818"/>
    </source>
</evidence>
<comment type="pathway">
    <text evidence="3 13">Organic acid metabolism; glycolate biosynthesis; glycolate from 2-phosphoglycolate: step 1/1.</text>
</comment>
<evidence type="ECO:0000256" key="7">
    <source>
        <dbReference type="ARBA" id="ARBA00022567"/>
    </source>
</evidence>
<evidence type="ECO:0000256" key="11">
    <source>
        <dbReference type="ARBA" id="ARBA00023277"/>
    </source>
</evidence>
<dbReference type="Pfam" id="PF00702">
    <property type="entry name" value="Hydrolase"/>
    <property type="match status" value="1"/>
</dbReference>
<dbReference type="NCBIfam" id="NF009695">
    <property type="entry name" value="PRK13222.1-2"/>
    <property type="match status" value="1"/>
</dbReference>
<evidence type="ECO:0000256" key="2">
    <source>
        <dbReference type="ARBA" id="ARBA00001946"/>
    </source>
</evidence>
<evidence type="ECO:0000313" key="14">
    <source>
        <dbReference type="EMBL" id="MBB5273913.1"/>
    </source>
</evidence>
<evidence type="ECO:0000256" key="12">
    <source>
        <dbReference type="ARBA" id="ARBA00059247"/>
    </source>
</evidence>
<evidence type="ECO:0000256" key="1">
    <source>
        <dbReference type="ARBA" id="ARBA00000830"/>
    </source>
</evidence>
<dbReference type="InterPro" id="IPR023214">
    <property type="entry name" value="HAD_sf"/>
</dbReference>
<evidence type="ECO:0000313" key="15">
    <source>
        <dbReference type="Proteomes" id="UP000532440"/>
    </source>
</evidence>
<feature type="binding site" evidence="13">
    <location>
        <position position="29"/>
    </location>
    <ligand>
        <name>Mg(2+)</name>
        <dbReference type="ChEBI" id="CHEBI:18420"/>
    </ligand>
</feature>
<keyword evidence="10 13" id="KW-0460">Magnesium</keyword>
<dbReference type="GO" id="GO:0005829">
    <property type="term" value="C:cytosol"/>
    <property type="evidence" value="ECO:0007669"/>
    <property type="project" value="TreeGrafter"/>
</dbReference>
<dbReference type="UniPathway" id="UPA00865">
    <property type="reaction ID" value="UER00834"/>
</dbReference>
<evidence type="ECO:0000256" key="4">
    <source>
        <dbReference type="ARBA" id="ARBA00006171"/>
    </source>
</evidence>
<comment type="cofactor">
    <cofactor evidence="2 13">
        <name>Mg(2+)</name>
        <dbReference type="ChEBI" id="CHEBI:18420"/>
    </cofactor>
</comment>
<dbReference type="HAMAP" id="MF_00495">
    <property type="entry name" value="GPH_hydrolase_bact"/>
    <property type="match status" value="1"/>
</dbReference>
<keyword evidence="11 13" id="KW-0119">Carbohydrate metabolism</keyword>
<dbReference type="EMBL" id="JACHGB010000010">
    <property type="protein sequence ID" value="MBB5273913.1"/>
    <property type="molecule type" value="Genomic_DNA"/>
</dbReference>
<keyword evidence="7" id="KW-0113">Calvin cycle</keyword>
<evidence type="ECO:0000256" key="8">
    <source>
        <dbReference type="ARBA" id="ARBA00022723"/>
    </source>
</evidence>
<evidence type="ECO:0000256" key="10">
    <source>
        <dbReference type="ARBA" id="ARBA00022842"/>
    </source>
</evidence>
<dbReference type="GO" id="GO:0046295">
    <property type="term" value="P:glycolate biosynthetic process"/>
    <property type="evidence" value="ECO:0007669"/>
    <property type="project" value="UniProtKB-UniRule"/>
</dbReference>
<dbReference type="InterPro" id="IPR037512">
    <property type="entry name" value="PGPase_prok"/>
</dbReference>
<comment type="catalytic activity">
    <reaction evidence="1 13">
        <text>2-phosphoglycolate + H2O = glycolate + phosphate</text>
        <dbReference type="Rhea" id="RHEA:14369"/>
        <dbReference type="ChEBI" id="CHEBI:15377"/>
        <dbReference type="ChEBI" id="CHEBI:29805"/>
        <dbReference type="ChEBI" id="CHEBI:43474"/>
        <dbReference type="ChEBI" id="CHEBI:58033"/>
        <dbReference type="EC" id="3.1.3.18"/>
    </reaction>
</comment>
<dbReference type="InterPro" id="IPR050155">
    <property type="entry name" value="HAD-like_hydrolase_sf"/>
</dbReference>
<dbReference type="InterPro" id="IPR036412">
    <property type="entry name" value="HAD-like_sf"/>
</dbReference>
<dbReference type="FunFam" id="3.40.50.1000:FF:000022">
    <property type="entry name" value="Phosphoglycolate phosphatase"/>
    <property type="match status" value="1"/>
</dbReference>
<comment type="caution">
    <text evidence="14">The sequence shown here is derived from an EMBL/GenBank/DDBJ whole genome shotgun (WGS) entry which is preliminary data.</text>
</comment>
<protein>
    <recommendedName>
        <fullName evidence="6 13">Phosphoglycolate phosphatase</fullName>
        <shortName evidence="13">PGP</shortName>
        <shortName evidence="13">PGPase</shortName>
        <ecNumber evidence="6 13">3.1.3.18</ecNumber>
    </recommendedName>
</protein>
<dbReference type="PANTHER" id="PTHR43434">
    <property type="entry name" value="PHOSPHOGLYCOLATE PHOSPHATASE"/>
    <property type="match status" value="1"/>
</dbReference>
<evidence type="ECO:0000256" key="13">
    <source>
        <dbReference type="HAMAP-Rule" id="MF_00495"/>
    </source>
</evidence>
<dbReference type="PRINTS" id="PR00413">
    <property type="entry name" value="HADHALOGNASE"/>
</dbReference>
<dbReference type="SFLD" id="SFLDS00003">
    <property type="entry name" value="Haloacid_Dehalogenase"/>
    <property type="match status" value="1"/>
</dbReference>
<dbReference type="InterPro" id="IPR023198">
    <property type="entry name" value="PGP-like_dom2"/>
</dbReference>
<dbReference type="AlphaFoldDB" id="A0A7W8MAF8"/>
<keyword evidence="15" id="KW-1185">Reference proteome</keyword>
<evidence type="ECO:0000256" key="6">
    <source>
        <dbReference type="ARBA" id="ARBA00013078"/>
    </source>
</evidence>
<gene>
    <name evidence="14" type="ORF">HNQ70_003946</name>
</gene>
<sequence>MHASSGLGPAVQTSVRKGQALRARAVILDLDGTLLDTAADLAAAVNAMLADAGRPTLPTARVAAYVGKGAAVLVHRALTDDPAGRAPEAEFEPAYRAFLEHYRVENGRHAVLYPGVLAGLDAMRAKGLRLAVVTNKPSVFIAPLLEQCGIAHYFELVVGGDSLPRRKPDPLPMLHVCEAFGLEPAQVVAIGDSLNDALAARAAGMPVLAVPYGYNEGHDVRSLDVDAIVSSLLEAAGLIEACA</sequence>
<dbReference type="NCBIfam" id="TIGR01549">
    <property type="entry name" value="HAD-SF-IA-v1"/>
    <property type="match status" value="1"/>
</dbReference>
<dbReference type="EC" id="3.1.3.18" evidence="6 13"/>
<comment type="similarity">
    <text evidence="4 13">Belongs to the HAD-like hydrolase superfamily. CbbY/CbbZ/Gph/YieH family.</text>
</comment>
<organism evidence="14 15">
    <name type="scientific">Quisquiliibacterium transsilvanicum</name>
    <dbReference type="NCBI Taxonomy" id="1549638"/>
    <lineage>
        <taxon>Bacteria</taxon>
        <taxon>Pseudomonadati</taxon>
        <taxon>Pseudomonadota</taxon>
        <taxon>Betaproteobacteria</taxon>
        <taxon>Burkholderiales</taxon>
        <taxon>Burkholderiaceae</taxon>
        <taxon>Quisquiliibacterium</taxon>
    </lineage>
</organism>
<keyword evidence="8 13" id="KW-0479">Metal-binding</keyword>
<comment type="subunit">
    <text evidence="5">Homotrimer.</text>
</comment>
<proteinExistence type="inferred from homology"/>
<dbReference type="GO" id="GO:0046872">
    <property type="term" value="F:metal ion binding"/>
    <property type="evidence" value="ECO:0007669"/>
    <property type="project" value="UniProtKB-KW"/>
</dbReference>
<name>A0A7W8MAF8_9BURK</name>
<evidence type="ECO:0000256" key="9">
    <source>
        <dbReference type="ARBA" id="ARBA00022801"/>
    </source>
</evidence>
<dbReference type="SFLD" id="SFLDG01129">
    <property type="entry name" value="C1.5:_HAD__Beta-PGM__Phosphata"/>
    <property type="match status" value="1"/>
</dbReference>
<keyword evidence="9 13" id="KW-0378">Hydrolase</keyword>
<dbReference type="Gene3D" id="1.10.150.240">
    <property type="entry name" value="Putative phosphatase, domain 2"/>
    <property type="match status" value="1"/>
</dbReference>
<reference evidence="14 15" key="1">
    <citation type="submission" date="2020-08" db="EMBL/GenBank/DDBJ databases">
        <title>Genomic Encyclopedia of Type Strains, Phase IV (KMG-IV): sequencing the most valuable type-strain genomes for metagenomic binning, comparative biology and taxonomic classification.</title>
        <authorList>
            <person name="Goeker M."/>
        </authorList>
    </citation>
    <scope>NUCLEOTIDE SEQUENCE [LARGE SCALE GENOMIC DNA]</scope>
    <source>
        <strain evidence="14 15">DSM 29781</strain>
    </source>
</reference>
<dbReference type="InterPro" id="IPR006439">
    <property type="entry name" value="HAD-SF_hydro_IA"/>
</dbReference>
<dbReference type="NCBIfam" id="TIGR01449">
    <property type="entry name" value="PGP_bact"/>
    <property type="match status" value="1"/>
</dbReference>